<dbReference type="AlphaFoldDB" id="A0A412K8C5"/>
<comment type="caution">
    <text evidence="1">The sequence shown here is derived from an EMBL/GenBank/DDBJ whole genome shotgun (WGS) entry which is preliminary data.</text>
</comment>
<gene>
    <name evidence="1" type="ORF">DWX79_05475</name>
</gene>
<dbReference type="RefSeq" id="WP_117759797.1">
    <property type="nucleotide sequence ID" value="NZ_QRVT01000002.1"/>
</dbReference>
<protein>
    <submittedName>
        <fullName evidence="1">Uncharacterized protein</fullName>
    </submittedName>
</protein>
<evidence type="ECO:0000313" key="2">
    <source>
        <dbReference type="Proteomes" id="UP000285462"/>
    </source>
</evidence>
<evidence type="ECO:0000313" key="1">
    <source>
        <dbReference type="EMBL" id="RGS65053.1"/>
    </source>
</evidence>
<proteinExistence type="predicted"/>
<dbReference type="Proteomes" id="UP000285462">
    <property type="component" value="Unassembled WGS sequence"/>
</dbReference>
<sequence length="124" mass="13415">MSVITNYASSPLAVCTVNGAGRNDFPDWNVTNDAPAEHVVSARVELVSGTGTIRFGWDSAHTLDKTGRLTAYPSSNIFPRITVITTGDAVWKVSHVIVASQAEYSQLTSKYGLDYFDGDTMPKD</sequence>
<name>A0A412K8C5_BIFAD</name>
<accession>A0A412K8C5</accession>
<dbReference type="EMBL" id="QRVT01000002">
    <property type="protein sequence ID" value="RGS65053.1"/>
    <property type="molecule type" value="Genomic_DNA"/>
</dbReference>
<reference evidence="1 2" key="1">
    <citation type="submission" date="2018-08" db="EMBL/GenBank/DDBJ databases">
        <title>A genome reference for cultivated species of the human gut microbiota.</title>
        <authorList>
            <person name="Zou Y."/>
            <person name="Xue W."/>
            <person name="Luo G."/>
        </authorList>
    </citation>
    <scope>NUCLEOTIDE SEQUENCE [LARGE SCALE GENOMIC DNA]</scope>
    <source>
        <strain evidence="1 2">AF21-27</strain>
    </source>
</reference>
<organism evidence="1 2">
    <name type="scientific">Bifidobacterium adolescentis</name>
    <dbReference type="NCBI Taxonomy" id="1680"/>
    <lineage>
        <taxon>Bacteria</taxon>
        <taxon>Bacillati</taxon>
        <taxon>Actinomycetota</taxon>
        <taxon>Actinomycetes</taxon>
        <taxon>Bifidobacteriales</taxon>
        <taxon>Bifidobacteriaceae</taxon>
        <taxon>Bifidobacterium</taxon>
    </lineage>
</organism>